<reference evidence="6 7" key="1">
    <citation type="journal article" date="2021" name="Nat. Commun.">
        <title>Genetic determinants of endophytism in the Arabidopsis root mycobiome.</title>
        <authorList>
            <person name="Mesny F."/>
            <person name="Miyauchi S."/>
            <person name="Thiergart T."/>
            <person name="Pickel B."/>
            <person name="Atanasova L."/>
            <person name="Karlsson M."/>
            <person name="Huettel B."/>
            <person name="Barry K.W."/>
            <person name="Haridas S."/>
            <person name="Chen C."/>
            <person name="Bauer D."/>
            <person name="Andreopoulos W."/>
            <person name="Pangilinan J."/>
            <person name="LaButti K."/>
            <person name="Riley R."/>
            <person name="Lipzen A."/>
            <person name="Clum A."/>
            <person name="Drula E."/>
            <person name="Henrissat B."/>
            <person name="Kohler A."/>
            <person name="Grigoriev I.V."/>
            <person name="Martin F.M."/>
            <person name="Hacquard S."/>
        </authorList>
    </citation>
    <scope>NUCLEOTIDE SEQUENCE [LARGE SCALE GENOMIC DNA]</scope>
    <source>
        <strain evidence="6 7">MPI-CAGE-CH-0241</strain>
    </source>
</reference>
<feature type="binding site" evidence="2">
    <location>
        <position position="479"/>
    </location>
    <ligand>
        <name>substrate</name>
    </ligand>
</feature>
<accession>A0A9P8W983</accession>
<dbReference type="InterPro" id="IPR001736">
    <property type="entry name" value="PLipase_D/transphosphatidylase"/>
</dbReference>
<dbReference type="PROSITE" id="PS50035">
    <property type="entry name" value="PLD"/>
    <property type="match status" value="1"/>
</dbReference>
<evidence type="ECO:0000256" key="1">
    <source>
        <dbReference type="PIRSR" id="PIRSR610347-1"/>
    </source>
</evidence>
<dbReference type="PROSITE" id="PS50330">
    <property type="entry name" value="UIM"/>
    <property type="match status" value="1"/>
</dbReference>
<dbReference type="PANTHER" id="PTHR12415:SF4">
    <property type="entry name" value="TYROSYL-DNA PHOSPHODIESTERASE DOMAIN-CONTAINING PROTEIN"/>
    <property type="match status" value="1"/>
</dbReference>
<proteinExistence type="predicted"/>
<dbReference type="SUPFAM" id="SSF56024">
    <property type="entry name" value="Phospholipase D/nuclease"/>
    <property type="match status" value="2"/>
</dbReference>
<dbReference type="InterPro" id="IPR003903">
    <property type="entry name" value="UIM_dom"/>
</dbReference>
<evidence type="ECO:0000256" key="3">
    <source>
        <dbReference type="PIRSR" id="PIRSR610347-3"/>
    </source>
</evidence>
<organism evidence="6 7">
    <name type="scientific">Thelonectria olida</name>
    <dbReference type="NCBI Taxonomy" id="1576542"/>
    <lineage>
        <taxon>Eukaryota</taxon>
        <taxon>Fungi</taxon>
        <taxon>Dikarya</taxon>
        <taxon>Ascomycota</taxon>
        <taxon>Pezizomycotina</taxon>
        <taxon>Sordariomycetes</taxon>
        <taxon>Hypocreomycetidae</taxon>
        <taxon>Hypocreales</taxon>
        <taxon>Nectriaceae</taxon>
        <taxon>Thelonectria</taxon>
    </lineage>
</organism>
<feature type="binding site" evidence="2">
    <location>
        <position position="231"/>
    </location>
    <ligand>
        <name>substrate</name>
    </ligand>
</feature>
<dbReference type="EMBL" id="JAGPYM010000006">
    <property type="protein sequence ID" value="KAH6893586.1"/>
    <property type="molecule type" value="Genomic_DNA"/>
</dbReference>
<evidence type="ECO:0000313" key="7">
    <source>
        <dbReference type="Proteomes" id="UP000777438"/>
    </source>
</evidence>
<feature type="compositionally biased region" description="Basic and acidic residues" evidence="4">
    <location>
        <begin position="31"/>
        <end position="42"/>
    </location>
</feature>
<evidence type="ECO:0000313" key="6">
    <source>
        <dbReference type="EMBL" id="KAH6893586.1"/>
    </source>
</evidence>
<feature type="compositionally biased region" description="Basic and acidic residues" evidence="4">
    <location>
        <begin position="66"/>
        <end position="77"/>
    </location>
</feature>
<sequence length="597" mass="65857">MNMKAHHVDLTKSGSDMDDDEALRYAIALSLKDHESRDEPAKSKASSSSSLPKPSSDSATTGLLALDRKKMEAERLHRLAKRRRDVSSDDDVVQVPPPKRKAPSGLPNPPSLPPFANGVVKRTWARGYPRTSEDIKIEEVLQKDKLLLAVLSSFQWDEEWILSKVNLGKTKLLLLAFAADEAQVTPIRTSSFQTCKLTSHAMQKSVMRSNAPPNIKFRFPAMNGPGSMHSKLQLLKYPDYLRVVVPTGNLVPYDWGETGVMENVSPSGRRRASACVLMVFLIDLPRLAQFAQHQPTPFSTELGRFLKATGVGEALIESLANYDFSRTRHLRFVYTIPGGHLDGWKRIGYCGLGASVASLGLATSDPVKVDLVCASLGAINSDLVGAMYKACQGDDGMTEYNSRLSRATKAKAQRTTAHPLKDQFRIYFPTEQTVAQSRGGKMAAGTICVQAKWWRAPSFPTELVRDCVNTREGLLMHSKMIFVRKTGQISPGWAYIGSANLSESAWGRLVKDRATGQPKMSCRNWECGVVIRVPRTKDVQAGAGTRDDASSASAGSSDLKVMDTNNMCVFEGTVPVPMQFPGRHYRETEEPWFYAQT</sequence>
<feature type="active site" description="Proton donor/acceptor" evidence="1">
    <location>
        <position position="477"/>
    </location>
</feature>
<evidence type="ECO:0000256" key="4">
    <source>
        <dbReference type="SAM" id="MobiDB-lite"/>
    </source>
</evidence>
<dbReference type="Proteomes" id="UP000777438">
    <property type="component" value="Unassembled WGS sequence"/>
</dbReference>
<dbReference type="GO" id="GO:0003697">
    <property type="term" value="F:single-stranded DNA binding"/>
    <property type="evidence" value="ECO:0007669"/>
    <property type="project" value="TreeGrafter"/>
</dbReference>
<dbReference type="Pfam" id="PF06087">
    <property type="entry name" value="Tyr-DNA_phospho"/>
    <property type="match status" value="1"/>
</dbReference>
<dbReference type="Gene3D" id="3.30.870.10">
    <property type="entry name" value="Endonuclease Chain A"/>
    <property type="match status" value="2"/>
</dbReference>
<dbReference type="AlphaFoldDB" id="A0A9P8W983"/>
<dbReference type="GO" id="GO:0005634">
    <property type="term" value="C:nucleus"/>
    <property type="evidence" value="ECO:0007669"/>
    <property type="project" value="InterPro"/>
</dbReference>
<comment type="caution">
    <text evidence="6">The sequence shown here is derived from an EMBL/GenBank/DDBJ whole genome shotgun (WGS) entry which is preliminary data.</text>
</comment>
<dbReference type="GO" id="GO:0006281">
    <property type="term" value="P:DNA repair"/>
    <property type="evidence" value="ECO:0007669"/>
    <property type="project" value="InterPro"/>
</dbReference>
<dbReference type="OrthoDB" id="47785at2759"/>
<keyword evidence="7" id="KW-1185">Reference proteome</keyword>
<name>A0A9P8W983_9HYPO</name>
<feature type="site" description="Interaction with DNA" evidence="3">
    <location>
        <position position="502"/>
    </location>
</feature>
<feature type="region of interest" description="Disordered" evidence="4">
    <location>
        <begin position="30"/>
        <end position="114"/>
    </location>
</feature>
<evidence type="ECO:0000259" key="5">
    <source>
        <dbReference type="PROSITE" id="PS50035"/>
    </source>
</evidence>
<evidence type="ECO:0000256" key="2">
    <source>
        <dbReference type="PIRSR" id="PIRSR610347-2"/>
    </source>
</evidence>
<protein>
    <submittedName>
        <fullName evidence="6">Tyrosyl-DNA phosphodiesterase-domain-containing protein</fullName>
    </submittedName>
</protein>
<feature type="compositionally biased region" description="Low complexity" evidence="4">
    <location>
        <begin position="43"/>
        <end position="59"/>
    </location>
</feature>
<dbReference type="InterPro" id="IPR010347">
    <property type="entry name" value="Tdp1"/>
</dbReference>
<feature type="active site" description="Nucleophile" evidence="1">
    <location>
        <position position="229"/>
    </location>
</feature>
<feature type="domain" description="PLD phosphodiesterase" evidence="5">
    <location>
        <begin position="472"/>
        <end position="505"/>
    </location>
</feature>
<dbReference type="CDD" id="cd09122">
    <property type="entry name" value="PLDc_Tdp1_1"/>
    <property type="match status" value="1"/>
</dbReference>
<dbReference type="PANTHER" id="PTHR12415">
    <property type="entry name" value="TYROSYL-DNA PHOSPHODIESTERASE 1"/>
    <property type="match status" value="1"/>
</dbReference>
<gene>
    <name evidence="6" type="ORF">B0T10DRAFT_527910</name>
</gene>
<dbReference type="GO" id="GO:0017005">
    <property type="term" value="F:3'-tyrosyl-DNA phosphodiesterase activity"/>
    <property type="evidence" value="ECO:0007669"/>
    <property type="project" value="TreeGrafter"/>
</dbReference>
<dbReference type="GO" id="GO:0003690">
    <property type="term" value="F:double-stranded DNA binding"/>
    <property type="evidence" value="ECO:0007669"/>
    <property type="project" value="TreeGrafter"/>
</dbReference>